<feature type="transmembrane region" description="Helical" evidence="9">
    <location>
        <begin position="322"/>
        <end position="344"/>
    </location>
</feature>
<dbReference type="InterPro" id="IPR036259">
    <property type="entry name" value="MFS_trans_sf"/>
</dbReference>
<feature type="transmembrane region" description="Helical" evidence="9">
    <location>
        <begin position="487"/>
        <end position="503"/>
    </location>
</feature>
<dbReference type="PANTHER" id="PTHR48022">
    <property type="entry name" value="PLASTIDIC GLUCOSE TRANSPORTER 4"/>
    <property type="match status" value="1"/>
</dbReference>
<dbReference type="HOGENOM" id="CLU_001265_11_5_1"/>
<proteinExistence type="inferred from homology"/>
<sequence>MSELHTIPLETGTKTAGGHQHQEIEQIVDSLGPGLTGSKEELENARNATEREHGLSIWQGFRKYPKAVAWSLVISGTIIMEGYDQIFIGSLYAQGAFQKRYGIPFNGGYQIPAKWQTALGMVQFVGSIVGNLIQPLLTERFGLRRVILAALAYLAGVVFITFFATSLGMLTAGIFLCAVAYGIFSTAGAIYASEVCPVVLRGYLTSYILLCFVIGQLVSAGITYSVQGMTSQWAYRIPFAVQWAWFPPLAVGIFLAPESPWWLVRKGRLAEAERSVNRLSNEGNAREQVALMVHTNRIEQELVSGSTYKDCFTGFDLRRTEIACGAFIVQAACGSIVAGQLVFFFEQAGLANRLSFQLGLGCTAFSFVATVAGWFMLSYMGRRALYLWGLFFLGIVLFLMGFLALAPSSNSGAKWATASCVFLYDMFFFPMIAGPCYIISAEVSSTRLRSRTVGLARNAYNLIYIIINVINPQMINPTAGNWKGKIGFFWGGVTILCFVWTYYRLPECKGRTYEELDLMFAQKVDARKFKTCEVHPYAEGEKVHVQ</sequence>
<feature type="transmembrane region" description="Helical" evidence="9">
    <location>
        <begin position="170"/>
        <end position="192"/>
    </location>
</feature>
<evidence type="ECO:0000256" key="3">
    <source>
        <dbReference type="ARBA" id="ARBA00022448"/>
    </source>
</evidence>
<dbReference type="GeneID" id="25332845"/>
<dbReference type="InterPro" id="IPR003663">
    <property type="entry name" value="Sugar/inositol_transpt"/>
</dbReference>
<feature type="transmembrane region" description="Helical" evidence="9">
    <location>
        <begin position="113"/>
        <end position="133"/>
    </location>
</feature>
<accession>A0A0D2CH94</accession>
<evidence type="ECO:0000256" key="9">
    <source>
        <dbReference type="SAM" id="Phobius"/>
    </source>
</evidence>
<feature type="transmembrane region" description="Helical" evidence="9">
    <location>
        <begin position="356"/>
        <end position="377"/>
    </location>
</feature>
<evidence type="ECO:0000313" key="12">
    <source>
        <dbReference type="Proteomes" id="UP000054342"/>
    </source>
</evidence>
<keyword evidence="4 9" id="KW-0812">Transmembrane</keyword>
<dbReference type="InterPro" id="IPR020846">
    <property type="entry name" value="MFS_dom"/>
</dbReference>
<keyword evidence="3 7" id="KW-0813">Transport</keyword>
<evidence type="ECO:0000313" key="11">
    <source>
        <dbReference type="EMBL" id="KIW49242.1"/>
    </source>
</evidence>
<dbReference type="Proteomes" id="UP000054342">
    <property type="component" value="Unassembled WGS sequence"/>
</dbReference>
<dbReference type="OrthoDB" id="6612291at2759"/>
<evidence type="ECO:0000256" key="2">
    <source>
        <dbReference type="ARBA" id="ARBA00010992"/>
    </source>
</evidence>
<keyword evidence="12" id="KW-1185">Reference proteome</keyword>
<dbReference type="InterPro" id="IPR050360">
    <property type="entry name" value="MFS_Sugar_Transporters"/>
</dbReference>
<feature type="transmembrane region" description="Helical" evidence="9">
    <location>
        <begin position="459"/>
        <end position="475"/>
    </location>
</feature>
<feature type="transmembrane region" description="Helical" evidence="9">
    <location>
        <begin position="67"/>
        <end position="93"/>
    </location>
</feature>
<dbReference type="GO" id="GO:0016020">
    <property type="term" value="C:membrane"/>
    <property type="evidence" value="ECO:0007669"/>
    <property type="project" value="UniProtKB-SubCell"/>
</dbReference>
<feature type="region of interest" description="Disordered" evidence="8">
    <location>
        <begin position="1"/>
        <end position="20"/>
    </location>
</feature>
<evidence type="ECO:0000256" key="4">
    <source>
        <dbReference type="ARBA" id="ARBA00022692"/>
    </source>
</evidence>
<feature type="transmembrane region" description="Helical" evidence="9">
    <location>
        <begin position="384"/>
        <end position="403"/>
    </location>
</feature>
<evidence type="ECO:0000259" key="10">
    <source>
        <dbReference type="PROSITE" id="PS50850"/>
    </source>
</evidence>
<evidence type="ECO:0000256" key="5">
    <source>
        <dbReference type="ARBA" id="ARBA00022989"/>
    </source>
</evidence>
<name>A0A0D2CH94_9EURO</name>
<dbReference type="RefSeq" id="XP_013309826.1">
    <property type="nucleotide sequence ID" value="XM_013454372.1"/>
</dbReference>
<dbReference type="PANTHER" id="PTHR48022:SF83">
    <property type="entry name" value="MAJOR FACILITATOR SUPERFAMILY (MFS) PROFILE DOMAIN-CONTAINING PROTEIN"/>
    <property type="match status" value="1"/>
</dbReference>
<evidence type="ECO:0000256" key="6">
    <source>
        <dbReference type="ARBA" id="ARBA00023136"/>
    </source>
</evidence>
<feature type="transmembrane region" description="Helical" evidence="9">
    <location>
        <begin position="145"/>
        <end position="164"/>
    </location>
</feature>
<reference evidence="11 12" key="1">
    <citation type="submission" date="2015-01" db="EMBL/GenBank/DDBJ databases">
        <title>The Genome Sequence of Exophiala xenobiotica CBS118157.</title>
        <authorList>
            <consortium name="The Broad Institute Genomics Platform"/>
            <person name="Cuomo C."/>
            <person name="de Hoog S."/>
            <person name="Gorbushina A."/>
            <person name="Stielow B."/>
            <person name="Teixiera M."/>
            <person name="Abouelleil A."/>
            <person name="Chapman S.B."/>
            <person name="Priest M."/>
            <person name="Young S.K."/>
            <person name="Wortman J."/>
            <person name="Nusbaum C."/>
            <person name="Birren B."/>
        </authorList>
    </citation>
    <scope>NUCLEOTIDE SEQUENCE [LARGE SCALE GENOMIC DNA]</scope>
    <source>
        <strain evidence="11 12">CBS 118157</strain>
    </source>
</reference>
<comment type="similarity">
    <text evidence="2 7">Belongs to the major facilitator superfamily. Sugar transporter (TC 2.A.1.1) family.</text>
</comment>
<dbReference type="PROSITE" id="PS50850">
    <property type="entry name" value="MFS"/>
    <property type="match status" value="1"/>
</dbReference>
<dbReference type="SUPFAM" id="SSF103473">
    <property type="entry name" value="MFS general substrate transporter"/>
    <property type="match status" value="1"/>
</dbReference>
<dbReference type="InterPro" id="IPR005828">
    <property type="entry name" value="MFS_sugar_transport-like"/>
</dbReference>
<keyword evidence="6 9" id="KW-0472">Membrane</keyword>
<protein>
    <recommendedName>
        <fullName evidence="10">Major facilitator superfamily (MFS) profile domain-containing protein</fullName>
    </recommendedName>
</protein>
<dbReference type="Gene3D" id="1.20.1250.20">
    <property type="entry name" value="MFS general substrate transporter like domains"/>
    <property type="match status" value="1"/>
</dbReference>
<keyword evidence="5 9" id="KW-1133">Transmembrane helix</keyword>
<feature type="domain" description="Major facilitator superfamily (MFS) profile" evidence="10">
    <location>
        <begin position="70"/>
        <end position="509"/>
    </location>
</feature>
<dbReference type="NCBIfam" id="TIGR00879">
    <property type="entry name" value="SP"/>
    <property type="match status" value="1"/>
</dbReference>
<organism evidence="11 12">
    <name type="scientific">Exophiala xenobiotica</name>
    <dbReference type="NCBI Taxonomy" id="348802"/>
    <lineage>
        <taxon>Eukaryota</taxon>
        <taxon>Fungi</taxon>
        <taxon>Dikarya</taxon>
        <taxon>Ascomycota</taxon>
        <taxon>Pezizomycotina</taxon>
        <taxon>Eurotiomycetes</taxon>
        <taxon>Chaetothyriomycetidae</taxon>
        <taxon>Chaetothyriales</taxon>
        <taxon>Herpotrichiellaceae</taxon>
        <taxon>Exophiala</taxon>
    </lineage>
</organism>
<feature type="transmembrane region" description="Helical" evidence="9">
    <location>
        <begin position="204"/>
        <end position="224"/>
    </location>
</feature>
<feature type="transmembrane region" description="Helical" evidence="9">
    <location>
        <begin position="244"/>
        <end position="264"/>
    </location>
</feature>
<dbReference type="Pfam" id="PF00083">
    <property type="entry name" value="Sugar_tr"/>
    <property type="match status" value="1"/>
</dbReference>
<dbReference type="GO" id="GO:0005351">
    <property type="term" value="F:carbohydrate:proton symporter activity"/>
    <property type="evidence" value="ECO:0007669"/>
    <property type="project" value="TreeGrafter"/>
</dbReference>
<evidence type="ECO:0000256" key="7">
    <source>
        <dbReference type="RuleBase" id="RU003346"/>
    </source>
</evidence>
<evidence type="ECO:0000256" key="8">
    <source>
        <dbReference type="SAM" id="MobiDB-lite"/>
    </source>
</evidence>
<dbReference type="FunFam" id="1.20.1250.20:FF:000078">
    <property type="entry name" value="MFS maltose transporter, putative"/>
    <property type="match status" value="1"/>
</dbReference>
<dbReference type="EMBL" id="KN847323">
    <property type="protein sequence ID" value="KIW49242.1"/>
    <property type="molecule type" value="Genomic_DNA"/>
</dbReference>
<evidence type="ECO:0000256" key="1">
    <source>
        <dbReference type="ARBA" id="ARBA00004141"/>
    </source>
</evidence>
<gene>
    <name evidence="11" type="ORF">PV05_10937</name>
</gene>
<comment type="subcellular location">
    <subcellularLocation>
        <location evidence="1">Membrane</location>
        <topology evidence="1">Multi-pass membrane protein</topology>
    </subcellularLocation>
</comment>
<dbReference type="AlphaFoldDB" id="A0A0D2CH94"/>
<feature type="transmembrane region" description="Helical" evidence="9">
    <location>
        <begin position="415"/>
        <end position="438"/>
    </location>
</feature>